<gene>
    <name evidence="3" type="ORF">JKP88DRAFT_250737</name>
</gene>
<evidence type="ECO:0000259" key="2">
    <source>
        <dbReference type="Pfam" id="PF13649"/>
    </source>
</evidence>
<dbReference type="GO" id="GO:0042054">
    <property type="term" value="F:histone methyltransferase activity"/>
    <property type="evidence" value="ECO:0007669"/>
    <property type="project" value="TreeGrafter"/>
</dbReference>
<dbReference type="Proteomes" id="UP000664859">
    <property type="component" value="Unassembled WGS sequence"/>
</dbReference>
<dbReference type="CDD" id="cd02440">
    <property type="entry name" value="AdoMet_MTases"/>
    <property type="match status" value="1"/>
</dbReference>
<keyword evidence="3" id="KW-0489">Methyltransferase</keyword>
<dbReference type="SUPFAM" id="SSF53335">
    <property type="entry name" value="S-adenosyl-L-methionine-dependent methyltransferases"/>
    <property type="match status" value="1"/>
</dbReference>
<dbReference type="Gene3D" id="3.40.50.150">
    <property type="entry name" value="Vaccinia Virus protein VP39"/>
    <property type="match status" value="1"/>
</dbReference>
<accession>A0A835ZGE3</accession>
<dbReference type="InterPro" id="IPR029063">
    <property type="entry name" value="SAM-dependent_MTases_sf"/>
</dbReference>
<proteinExistence type="predicted"/>
<sequence length="219" mass="23931">MFVPPRHGVPSYFLPMLNDVDRNSSYEQAIRDTLLDFNVRQGRPPAVLDVGASTGMLSMMALKHGASSVTLVEANRTLLDLAEEHIRHGFPDAHATYKCCVSSDLKATEGVYDMIVCELVGSMLNSESMSSYLAQIIKRGLLRSFEGRYYVVPQRGVMTARIYDCPAAVGLTTGIETPRCSSFTLQCTTAPHRKKSSGLKTRASGFASHRANAPLSVIL</sequence>
<comment type="caution">
    <text evidence="3">The sequence shown here is derived from an EMBL/GenBank/DDBJ whole genome shotgun (WGS) entry which is preliminary data.</text>
</comment>
<keyword evidence="1" id="KW-0949">S-adenosyl-L-methionine</keyword>
<dbReference type="PANTHER" id="PTHR11006">
    <property type="entry name" value="PROTEIN ARGININE N-METHYLTRANSFERASE"/>
    <property type="match status" value="1"/>
</dbReference>
<keyword evidence="3" id="KW-0808">Transferase</keyword>
<dbReference type="AlphaFoldDB" id="A0A835ZGE3"/>
<dbReference type="GO" id="GO:0032259">
    <property type="term" value="P:methylation"/>
    <property type="evidence" value="ECO:0007669"/>
    <property type="project" value="UniProtKB-KW"/>
</dbReference>
<dbReference type="OrthoDB" id="412876at2759"/>
<dbReference type="InterPro" id="IPR041698">
    <property type="entry name" value="Methyltransf_25"/>
</dbReference>
<keyword evidence="4" id="KW-1185">Reference proteome</keyword>
<dbReference type="Pfam" id="PF13649">
    <property type="entry name" value="Methyltransf_25"/>
    <property type="match status" value="1"/>
</dbReference>
<dbReference type="EMBL" id="JAFCMP010000004">
    <property type="protein sequence ID" value="KAG5192583.1"/>
    <property type="molecule type" value="Genomic_DNA"/>
</dbReference>
<protein>
    <submittedName>
        <fullName evidence="3">S-adenosyl-L-methionine-dependent methyltransferase</fullName>
    </submittedName>
</protein>
<dbReference type="PANTHER" id="PTHR11006:SF4">
    <property type="entry name" value="PROTEIN ARGININE N-METHYLTRANSFERASE 7"/>
    <property type="match status" value="1"/>
</dbReference>
<evidence type="ECO:0000313" key="4">
    <source>
        <dbReference type="Proteomes" id="UP000664859"/>
    </source>
</evidence>
<evidence type="ECO:0000256" key="1">
    <source>
        <dbReference type="ARBA" id="ARBA00022691"/>
    </source>
</evidence>
<organism evidence="3 4">
    <name type="scientific">Tribonema minus</name>
    <dbReference type="NCBI Taxonomy" id="303371"/>
    <lineage>
        <taxon>Eukaryota</taxon>
        <taxon>Sar</taxon>
        <taxon>Stramenopiles</taxon>
        <taxon>Ochrophyta</taxon>
        <taxon>PX clade</taxon>
        <taxon>Xanthophyceae</taxon>
        <taxon>Tribonematales</taxon>
        <taxon>Tribonemataceae</taxon>
        <taxon>Tribonema</taxon>
    </lineage>
</organism>
<dbReference type="InterPro" id="IPR025799">
    <property type="entry name" value="Arg_MeTrfase"/>
</dbReference>
<feature type="domain" description="Methyltransferase" evidence="2">
    <location>
        <begin position="47"/>
        <end position="136"/>
    </location>
</feature>
<reference evidence="3" key="1">
    <citation type="submission" date="2021-02" db="EMBL/GenBank/DDBJ databases">
        <title>First Annotated Genome of the Yellow-green Alga Tribonema minus.</title>
        <authorList>
            <person name="Mahan K.M."/>
        </authorList>
    </citation>
    <scope>NUCLEOTIDE SEQUENCE</scope>
    <source>
        <strain evidence="3">UTEX B ZZ1240</strain>
    </source>
</reference>
<evidence type="ECO:0000313" key="3">
    <source>
        <dbReference type="EMBL" id="KAG5192583.1"/>
    </source>
</evidence>
<dbReference type="GO" id="GO:0016274">
    <property type="term" value="F:protein-arginine N-methyltransferase activity"/>
    <property type="evidence" value="ECO:0007669"/>
    <property type="project" value="InterPro"/>
</dbReference>
<name>A0A835ZGE3_9STRA</name>